<dbReference type="PANTHER" id="PTHR30547:SF0">
    <property type="entry name" value="BLR8175 PROTEIN"/>
    <property type="match status" value="1"/>
</dbReference>
<dbReference type="InterPro" id="IPR009362">
    <property type="entry name" value="YhcG_C"/>
</dbReference>
<keyword evidence="4" id="KW-1185">Reference proteome</keyword>
<organism evidence="3 4">
    <name type="scientific">Pontibacter diazotrophicus</name>
    <dbReference type="NCBI Taxonomy" id="1400979"/>
    <lineage>
        <taxon>Bacteria</taxon>
        <taxon>Pseudomonadati</taxon>
        <taxon>Bacteroidota</taxon>
        <taxon>Cytophagia</taxon>
        <taxon>Cytophagales</taxon>
        <taxon>Hymenobacteraceae</taxon>
        <taxon>Pontibacter</taxon>
    </lineage>
</organism>
<reference evidence="4" key="1">
    <citation type="submission" date="2018-08" db="EMBL/GenBank/DDBJ databases">
        <authorList>
            <person name="Liu Z.-W."/>
            <person name="Du Z.-J."/>
        </authorList>
    </citation>
    <scope>NUCLEOTIDE SEQUENCE [LARGE SCALE GENOMIC DNA]</scope>
    <source>
        <strain evidence="4">H4X</strain>
    </source>
</reference>
<evidence type="ECO:0000259" key="1">
    <source>
        <dbReference type="Pfam" id="PF06250"/>
    </source>
</evidence>
<name>A0A3D8L7E1_9BACT</name>
<dbReference type="PANTHER" id="PTHR30547">
    <property type="entry name" value="UNCHARACTERIZED PROTEIN YHCG-RELATED"/>
    <property type="match status" value="1"/>
</dbReference>
<gene>
    <name evidence="3" type="ORF">DXT99_20110</name>
</gene>
<proteinExistence type="predicted"/>
<dbReference type="Proteomes" id="UP000256708">
    <property type="component" value="Unassembled WGS sequence"/>
</dbReference>
<dbReference type="InterPro" id="IPR053148">
    <property type="entry name" value="PD-DEXK-like_domain"/>
</dbReference>
<feature type="domain" description="YhcG PDDEXK nuclease" evidence="1">
    <location>
        <begin position="201"/>
        <end position="354"/>
    </location>
</feature>
<protein>
    <submittedName>
        <fullName evidence="3">DUF1016 domain-containing protein</fullName>
    </submittedName>
</protein>
<comment type="caution">
    <text evidence="3">The sequence shown here is derived from an EMBL/GenBank/DDBJ whole genome shotgun (WGS) entry which is preliminary data.</text>
</comment>
<dbReference type="InterPro" id="IPR041527">
    <property type="entry name" value="YhcG_N"/>
</dbReference>
<evidence type="ECO:0000313" key="3">
    <source>
        <dbReference type="EMBL" id="RDV13325.1"/>
    </source>
</evidence>
<dbReference type="InterPro" id="IPR011856">
    <property type="entry name" value="tRNA_endonuc-like_dom_sf"/>
</dbReference>
<dbReference type="Pfam" id="PF17761">
    <property type="entry name" value="DUF1016_N"/>
    <property type="match status" value="1"/>
</dbReference>
<dbReference type="Gene3D" id="3.40.1350.10">
    <property type="match status" value="1"/>
</dbReference>
<evidence type="ECO:0000313" key="4">
    <source>
        <dbReference type="Proteomes" id="UP000256708"/>
    </source>
</evidence>
<dbReference type="GO" id="GO:0003676">
    <property type="term" value="F:nucleic acid binding"/>
    <property type="evidence" value="ECO:0007669"/>
    <property type="project" value="InterPro"/>
</dbReference>
<feature type="domain" description="YhcG N-terminal" evidence="2">
    <location>
        <begin position="22"/>
        <end position="179"/>
    </location>
</feature>
<dbReference type="Pfam" id="PF06250">
    <property type="entry name" value="YhcG_C"/>
    <property type="match status" value="1"/>
</dbReference>
<accession>A0A3D8L7E1</accession>
<sequence>MGVILGMTDIELSGTYRSWFGELKSKIQTAQLKAAVRVNTELILVYWQLGKAIVEKQQEANWGDTLIEQLSNDLSSAFPEMKGFSRTNLFYIKKWYLFYSRERDLVPQLVGQLRDIPHLDATQELVPQAVGLIPWGHNREIVTKCSNIKEALFYVSETIRHGWSRAMLLHQLESRLFQRQGQAQNNFALTLPKPQADLAIETLKNPYNFDFLTLGPEARERDLENALANQVTKFLLELGQGFAYMGRQYRLNIDGDDFYLDILLYHTKLRCHVVVELKVTEFQPEFAGKLNFYLNAVDAQLRQPDDNPSIGILLCKTPNKVVVEYSLKNMSAPLGVAEYQVLHAVPEDLKGELPTIEALEQELEKEIDTPEKPLDQKLKKLKDLLKSVNREEVKKGKDKESVTVLFDKVLPKLATRITEGLKEVTPLFSDFGLMKSVNHTSKVDYTTEELEAVLQRENVHQIGLTLRLEGFKKAGTKAFGLSKDLVFTLEAYKYEVGSERHHAWLEKLYHQEWTDEELQDLADRWCEEVVEHIAQRLENI</sequence>
<evidence type="ECO:0000259" key="2">
    <source>
        <dbReference type="Pfam" id="PF17761"/>
    </source>
</evidence>
<dbReference type="EMBL" id="QRGR01000025">
    <property type="protein sequence ID" value="RDV13325.1"/>
    <property type="molecule type" value="Genomic_DNA"/>
</dbReference>
<dbReference type="OrthoDB" id="9801263at2"/>
<dbReference type="AlphaFoldDB" id="A0A3D8L7E1"/>